<evidence type="ECO:0000256" key="6">
    <source>
        <dbReference type="RuleBase" id="RU363076"/>
    </source>
</evidence>
<dbReference type="Proteomes" id="UP000334019">
    <property type="component" value="Chromosome"/>
</dbReference>
<accession>A0A5Q2RJ35</accession>
<feature type="transmembrane region" description="Helical" evidence="6">
    <location>
        <begin position="220"/>
        <end position="240"/>
    </location>
</feature>
<feature type="transmembrane region" description="Helical" evidence="6">
    <location>
        <begin position="12"/>
        <end position="33"/>
    </location>
</feature>
<organism evidence="7 8">
    <name type="scientific">Actinomarinicola tropica</name>
    <dbReference type="NCBI Taxonomy" id="2789776"/>
    <lineage>
        <taxon>Bacteria</taxon>
        <taxon>Bacillati</taxon>
        <taxon>Actinomycetota</taxon>
        <taxon>Acidimicrobiia</taxon>
        <taxon>Acidimicrobiales</taxon>
        <taxon>Iamiaceae</taxon>
        <taxon>Actinomarinicola</taxon>
    </lineage>
</organism>
<dbReference type="InterPro" id="IPR002994">
    <property type="entry name" value="Surf1/Shy1"/>
</dbReference>
<evidence type="ECO:0000256" key="1">
    <source>
        <dbReference type="ARBA" id="ARBA00004370"/>
    </source>
</evidence>
<comment type="similarity">
    <text evidence="2 6">Belongs to the SURF1 family.</text>
</comment>
<dbReference type="EMBL" id="CP045851">
    <property type="protein sequence ID" value="QGG94902.1"/>
    <property type="molecule type" value="Genomic_DNA"/>
</dbReference>
<dbReference type="Pfam" id="PF02104">
    <property type="entry name" value="SURF1"/>
    <property type="match status" value="1"/>
</dbReference>
<sequence>MRGVYRFALRPRWILSHLLALAVVVVCIGAGIWQLDRLDQKRTAIDRYDEMSALPTVPVGDLLGPDTPEDAVDELVHRRVSATGTYLVDEQVTVRNRTLDGAPGHWVLTPVLLDDGTAVVVNRGWVPMAVLEDLSTAAPPTGEVEVVGTLSATQERGTFGAVDAAEGRIVDFARADIGRLAAQIDVPVLPAYVTLEGQVPDTADVPVPVEPIEPDEGPHLGYAAQWFIFAAIAAVGYPLILRKVARDRAAEAAADGAPRVRRRSAKVPVDD</sequence>
<keyword evidence="5 6" id="KW-0472">Membrane</keyword>
<keyword evidence="8" id="KW-1185">Reference proteome</keyword>
<name>A0A5Q2RJ35_9ACTN</name>
<evidence type="ECO:0000313" key="8">
    <source>
        <dbReference type="Proteomes" id="UP000334019"/>
    </source>
</evidence>
<dbReference type="PROSITE" id="PS50895">
    <property type="entry name" value="SURF1"/>
    <property type="match status" value="1"/>
</dbReference>
<dbReference type="PANTHER" id="PTHR23427">
    <property type="entry name" value="SURFEIT LOCUS PROTEIN"/>
    <property type="match status" value="1"/>
</dbReference>
<keyword evidence="3 6" id="KW-0812">Transmembrane</keyword>
<evidence type="ECO:0000256" key="3">
    <source>
        <dbReference type="ARBA" id="ARBA00022692"/>
    </source>
</evidence>
<dbReference type="PANTHER" id="PTHR23427:SF2">
    <property type="entry name" value="SURFEIT LOCUS PROTEIN 1"/>
    <property type="match status" value="1"/>
</dbReference>
<dbReference type="KEGG" id="atq:GH723_07140"/>
<reference evidence="7 8" key="1">
    <citation type="submission" date="2019-11" db="EMBL/GenBank/DDBJ databases">
        <authorList>
            <person name="He Y."/>
        </authorList>
    </citation>
    <scope>NUCLEOTIDE SEQUENCE [LARGE SCALE GENOMIC DNA]</scope>
    <source>
        <strain evidence="7 8">SCSIO 58843</strain>
    </source>
</reference>
<keyword evidence="4 6" id="KW-1133">Transmembrane helix</keyword>
<evidence type="ECO:0000256" key="2">
    <source>
        <dbReference type="ARBA" id="ARBA00007165"/>
    </source>
</evidence>
<dbReference type="GO" id="GO:0005886">
    <property type="term" value="C:plasma membrane"/>
    <property type="evidence" value="ECO:0007669"/>
    <property type="project" value="UniProtKB-SubCell"/>
</dbReference>
<dbReference type="CDD" id="cd06662">
    <property type="entry name" value="SURF1"/>
    <property type="match status" value="1"/>
</dbReference>
<protein>
    <recommendedName>
        <fullName evidence="6">SURF1-like protein</fullName>
    </recommendedName>
</protein>
<evidence type="ECO:0000256" key="5">
    <source>
        <dbReference type="ARBA" id="ARBA00023136"/>
    </source>
</evidence>
<evidence type="ECO:0000256" key="4">
    <source>
        <dbReference type="ARBA" id="ARBA00022989"/>
    </source>
</evidence>
<keyword evidence="6" id="KW-1003">Cell membrane</keyword>
<comment type="subcellular location">
    <subcellularLocation>
        <location evidence="6">Cell membrane</location>
        <topology evidence="6">Multi-pass membrane protein</topology>
    </subcellularLocation>
    <subcellularLocation>
        <location evidence="1">Membrane</location>
    </subcellularLocation>
</comment>
<dbReference type="AlphaFoldDB" id="A0A5Q2RJ35"/>
<proteinExistence type="inferred from homology"/>
<evidence type="ECO:0000313" key="7">
    <source>
        <dbReference type="EMBL" id="QGG94902.1"/>
    </source>
</evidence>
<dbReference type="InterPro" id="IPR045214">
    <property type="entry name" value="Surf1/Surf4"/>
</dbReference>
<gene>
    <name evidence="7" type="ORF">GH723_07140</name>
</gene>